<proteinExistence type="predicted"/>
<protein>
    <submittedName>
        <fullName evidence="1">Uncharacterized protein</fullName>
    </submittedName>
</protein>
<gene>
    <name evidence="1" type="ORF">HELGO_WM6125</name>
</gene>
<reference evidence="1" key="1">
    <citation type="submission" date="2020-01" db="EMBL/GenBank/DDBJ databases">
        <authorList>
            <person name="Meier V. D."/>
            <person name="Meier V D."/>
        </authorList>
    </citation>
    <scope>NUCLEOTIDE SEQUENCE</scope>
    <source>
        <strain evidence="1">HLG_WM_MAG_05</strain>
    </source>
</reference>
<organism evidence="1">
    <name type="scientific">uncultured Sulfurovum sp</name>
    <dbReference type="NCBI Taxonomy" id="269237"/>
    <lineage>
        <taxon>Bacteria</taxon>
        <taxon>Pseudomonadati</taxon>
        <taxon>Campylobacterota</taxon>
        <taxon>Epsilonproteobacteria</taxon>
        <taxon>Campylobacterales</taxon>
        <taxon>Sulfurovaceae</taxon>
        <taxon>Sulfurovum</taxon>
        <taxon>environmental samples</taxon>
    </lineage>
</organism>
<dbReference type="AlphaFoldDB" id="A0A6S6U7L5"/>
<dbReference type="EMBL" id="CACVAU010000069">
    <property type="protein sequence ID" value="CAA6823546.1"/>
    <property type="molecule type" value="Genomic_DNA"/>
</dbReference>
<sequence length="107" mass="12139">MKNRLLKLLLGASLLMGVTIGNAGNIEHKMIRHIIHGTPWIETRLSYAMSVNELAEKYYGNMEEVHEIMKVNKNIHSPATILHKNLTVSIPVIASFTEQPERLGWVH</sequence>
<accession>A0A6S6U7L5</accession>
<name>A0A6S6U7L5_9BACT</name>
<evidence type="ECO:0000313" key="1">
    <source>
        <dbReference type="EMBL" id="CAA6823546.1"/>
    </source>
</evidence>